<evidence type="ECO:0000313" key="9">
    <source>
        <dbReference type="Proteomes" id="UP001187471"/>
    </source>
</evidence>
<dbReference type="PANTHER" id="PTHR28234:SF1">
    <property type="entry name" value="NUCLEAR CONTROL OF ATPASE PROTEIN 2"/>
    <property type="match status" value="1"/>
</dbReference>
<evidence type="ECO:0000256" key="2">
    <source>
        <dbReference type="ARBA" id="ARBA00022692"/>
    </source>
</evidence>
<dbReference type="GO" id="GO:0005741">
    <property type="term" value="C:mitochondrial outer membrane"/>
    <property type="evidence" value="ECO:0007669"/>
    <property type="project" value="TreeGrafter"/>
</dbReference>
<dbReference type="PANTHER" id="PTHR28234">
    <property type="entry name" value="NUCLEAR CONTROL OF ATPASE PROTEIN 2"/>
    <property type="match status" value="1"/>
</dbReference>
<protein>
    <submittedName>
        <fullName evidence="8">Uncharacterized protein</fullName>
    </submittedName>
</protein>
<evidence type="ECO:0000256" key="4">
    <source>
        <dbReference type="ARBA" id="ARBA00023128"/>
    </source>
</evidence>
<evidence type="ECO:0000256" key="7">
    <source>
        <dbReference type="SAM" id="Phobius"/>
    </source>
</evidence>
<evidence type="ECO:0000256" key="5">
    <source>
        <dbReference type="ARBA" id="ARBA00023136"/>
    </source>
</evidence>
<evidence type="ECO:0000256" key="6">
    <source>
        <dbReference type="SAM" id="MobiDB-lite"/>
    </source>
</evidence>
<evidence type="ECO:0000256" key="1">
    <source>
        <dbReference type="ARBA" id="ARBA00004225"/>
    </source>
</evidence>
<feature type="transmembrane region" description="Helical" evidence="7">
    <location>
        <begin position="149"/>
        <end position="172"/>
    </location>
</feature>
<keyword evidence="9" id="KW-1185">Reference proteome</keyword>
<comment type="subcellular location">
    <subcellularLocation>
        <location evidence="1">Mitochondrion membrane</location>
        <topology evidence="1">Multi-pass membrane protein</topology>
    </subcellularLocation>
</comment>
<keyword evidence="3 7" id="KW-1133">Transmembrane helix</keyword>
<keyword evidence="2 7" id="KW-0812">Transmembrane</keyword>
<dbReference type="InterPro" id="IPR013946">
    <property type="entry name" value="NCA2-like"/>
</dbReference>
<evidence type="ECO:0000313" key="8">
    <source>
        <dbReference type="EMBL" id="KAK2967221.1"/>
    </source>
</evidence>
<organism evidence="8 9">
    <name type="scientific">Escallonia rubra</name>
    <dbReference type="NCBI Taxonomy" id="112253"/>
    <lineage>
        <taxon>Eukaryota</taxon>
        <taxon>Viridiplantae</taxon>
        <taxon>Streptophyta</taxon>
        <taxon>Embryophyta</taxon>
        <taxon>Tracheophyta</taxon>
        <taxon>Spermatophyta</taxon>
        <taxon>Magnoliopsida</taxon>
        <taxon>eudicotyledons</taxon>
        <taxon>Gunneridae</taxon>
        <taxon>Pentapetalae</taxon>
        <taxon>asterids</taxon>
        <taxon>campanulids</taxon>
        <taxon>Escalloniales</taxon>
        <taxon>Escalloniaceae</taxon>
        <taxon>Escallonia</taxon>
    </lineage>
</organism>
<proteinExistence type="predicted"/>
<keyword evidence="4" id="KW-0496">Mitochondrion</keyword>
<comment type="caution">
    <text evidence="8">The sequence shown here is derived from an EMBL/GenBank/DDBJ whole genome shotgun (WGS) entry which is preliminary data.</text>
</comment>
<feature type="compositionally biased region" description="Basic residues" evidence="6">
    <location>
        <begin position="206"/>
        <end position="215"/>
    </location>
</feature>
<reference evidence="8" key="1">
    <citation type="submission" date="2022-12" db="EMBL/GenBank/DDBJ databases">
        <title>Draft genome assemblies for two species of Escallonia (Escalloniales).</title>
        <authorList>
            <person name="Chanderbali A."/>
            <person name="Dervinis C."/>
            <person name="Anghel I."/>
            <person name="Soltis D."/>
            <person name="Soltis P."/>
            <person name="Zapata F."/>
        </authorList>
    </citation>
    <scope>NUCLEOTIDE SEQUENCE</scope>
    <source>
        <strain evidence="8">UCBG92.1500</strain>
        <tissue evidence="8">Leaf</tissue>
    </source>
</reference>
<accession>A0AA88QM09</accession>
<keyword evidence="5 7" id="KW-0472">Membrane</keyword>
<feature type="region of interest" description="Disordered" evidence="6">
    <location>
        <begin position="204"/>
        <end position="226"/>
    </location>
</feature>
<name>A0AA88QM09_9ASTE</name>
<dbReference type="AlphaFoldDB" id="A0AA88QM09"/>
<dbReference type="Pfam" id="PF08637">
    <property type="entry name" value="NCA2"/>
    <property type="match status" value="1"/>
</dbReference>
<gene>
    <name evidence="8" type="ORF">RJ640_000695</name>
</gene>
<evidence type="ECO:0000256" key="3">
    <source>
        <dbReference type="ARBA" id="ARBA00022989"/>
    </source>
</evidence>
<sequence length="226" mass="25042">MELDGGEGYKPVVVLVGRAGRNCIGRSDGVVVVMGGEGLGSGSYGHCALKEMPYLFDVVVVGGVATIATHWEVTTILSIRDELFETFRKRHKGVMELEEVQLTANSLHSEQTKGQKFPENASDQEMLEIVMARAMLELNQILKANEINFAILAALPAFFVSLIIMSSVRAWFKRPHHRDRDVKQSSLTSTFASSFLSQKRLALKMQPHHHRRHVSARGTRNVGKSG</sequence>
<dbReference type="EMBL" id="JAVXUO010003045">
    <property type="protein sequence ID" value="KAK2967221.1"/>
    <property type="molecule type" value="Genomic_DNA"/>
</dbReference>
<dbReference type="Proteomes" id="UP001187471">
    <property type="component" value="Unassembled WGS sequence"/>
</dbReference>